<gene>
    <name evidence="2" type="ORF">BGAL_0495g00010</name>
</gene>
<feature type="compositionally biased region" description="Basic residues" evidence="1">
    <location>
        <begin position="116"/>
        <end position="128"/>
    </location>
</feature>
<dbReference type="OrthoDB" id="3549024at2759"/>
<evidence type="ECO:0000313" key="2">
    <source>
        <dbReference type="EMBL" id="THV45387.1"/>
    </source>
</evidence>
<organism evidence="2 3">
    <name type="scientific">Botrytis galanthina</name>
    <dbReference type="NCBI Taxonomy" id="278940"/>
    <lineage>
        <taxon>Eukaryota</taxon>
        <taxon>Fungi</taxon>
        <taxon>Dikarya</taxon>
        <taxon>Ascomycota</taxon>
        <taxon>Pezizomycotina</taxon>
        <taxon>Leotiomycetes</taxon>
        <taxon>Helotiales</taxon>
        <taxon>Sclerotiniaceae</taxon>
        <taxon>Botrytis</taxon>
    </lineage>
</organism>
<comment type="caution">
    <text evidence="2">The sequence shown here is derived from an EMBL/GenBank/DDBJ whole genome shotgun (WGS) entry which is preliminary data.</text>
</comment>
<keyword evidence="3" id="KW-1185">Reference proteome</keyword>
<evidence type="ECO:0000313" key="3">
    <source>
        <dbReference type="Proteomes" id="UP000308671"/>
    </source>
</evidence>
<reference evidence="2 3" key="1">
    <citation type="submission" date="2017-12" db="EMBL/GenBank/DDBJ databases">
        <title>Comparative genomics of Botrytis spp.</title>
        <authorList>
            <person name="Valero-Jimenez C.A."/>
            <person name="Tapia P."/>
            <person name="Veloso J."/>
            <person name="Silva-Moreno E."/>
            <person name="Staats M."/>
            <person name="Valdes J.H."/>
            <person name="Van Kan J.A.L."/>
        </authorList>
    </citation>
    <scope>NUCLEOTIDE SEQUENCE [LARGE SCALE GENOMIC DNA]</scope>
    <source>
        <strain evidence="2 3">MUCL435</strain>
    </source>
</reference>
<proteinExistence type="predicted"/>
<protein>
    <submittedName>
        <fullName evidence="2">Uncharacterized protein</fullName>
    </submittedName>
</protein>
<dbReference type="AlphaFoldDB" id="A0A4S8QKA9"/>
<dbReference type="Proteomes" id="UP000308671">
    <property type="component" value="Unassembled WGS sequence"/>
</dbReference>
<sequence length="135" mass="15530">MLNAQELSPLYEFPITITRTEILLLQGYWEQARGVMIKLHDMVSPSMINSTLTLQMRGFSDSRSQLPKDLDRRVAARNVHENKFTVSQSTGVKVTADLFLLCTMFRTIFAAQKVRHGKARSRKSRKPRQSTSFLR</sequence>
<accession>A0A4S8QKA9</accession>
<name>A0A4S8QKA9_9HELO</name>
<evidence type="ECO:0000256" key="1">
    <source>
        <dbReference type="SAM" id="MobiDB-lite"/>
    </source>
</evidence>
<dbReference type="EMBL" id="PQXL01000494">
    <property type="protein sequence ID" value="THV45387.1"/>
    <property type="molecule type" value="Genomic_DNA"/>
</dbReference>
<feature type="region of interest" description="Disordered" evidence="1">
    <location>
        <begin position="116"/>
        <end position="135"/>
    </location>
</feature>